<proteinExistence type="predicted"/>
<feature type="chain" id="PRO_5007826824" evidence="1">
    <location>
        <begin position="24"/>
        <end position="164"/>
    </location>
</feature>
<dbReference type="PROSITE" id="PS51257">
    <property type="entry name" value="PROKAR_LIPOPROTEIN"/>
    <property type="match status" value="1"/>
</dbReference>
<evidence type="ECO:0000256" key="1">
    <source>
        <dbReference type="SAM" id="SignalP"/>
    </source>
</evidence>
<dbReference type="NCBIfam" id="TIGR03511">
    <property type="entry name" value="GldH_lipo"/>
    <property type="match status" value="1"/>
</dbReference>
<feature type="signal peptide" evidence="1">
    <location>
        <begin position="1"/>
        <end position="23"/>
    </location>
</feature>
<dbReference type="RefSeq" id="WP_038985242.1">
    <property type="nucleotide sequence ID" value="NZ_JWJO01000011.1"/>
</dbReference>
<dbReference type="Pfam" id="PF14109">
    <property type="entry name" value="GldH_lipo"/>
    <property type="match status" value="1"/>
</dbReference>
<dbReference type="EMBL" id="LQNU01000053">
    <property type="protein sequence ID" value="KZE81244.1"/>
    <property type="molecule type" value="Genomic_DNA"/>
</dbReference>
<keyword evidence="3" id="KW-1185">Reference proteome</keyword>
<gene>
    <name evidence="2" type="ORF">AV926_08115</name>
</gene>
<evidence type="ECO:0000313" key="2">
    <source>
        <dbReference type="EMBL" id="KZE81244.1"/>
    </source>
</evidence>
<evidence type="ECO:0000313" key="3">
    <source>
        <dbReference type="Proteomes" id="UP000076630"/>
    </source>
</evidence>
<protein>
    <submittedName>
        <fullName evidence="2">Gliding motility lipoprotein GldH</fullName>
    </submittedName>
</protein>
<reference evidence="2 3" key="1">
    <citation type="submission" date="2016-01" db="EMBL/GenBank/DDBJ databases">
        <title>Whole genome sequencing of Myroides marinus L41.</title>
        <authorList>
            <person name="Hong K.W."/>
        </authorList>
    </citation>
    <scope>NUCLEOTIDE SEQUENCE [LARGE SCALE GENOMIC DNA]</scope>
    <source>
        <strain evidence="2 3">L41</strain>
    </source>
</reference>
<sequence>MQRISSYLLVLSAVILSMTSCKQDENMLFDQYQETSGTWDKTDVKTFVYDVQDTVQRHNLFMNLRVNKSYPYCNLFVIFKIHQPDSDILVDTLQFQMAKPDGTLLGNGFSDVKESRLELKEGYVFPKAGSYKFSVEQVVRELGEVEGVSSLNGVSEVGFRIEKQ</sequence>
<organism evidence="2 3">
    <name type="scientific">Myroides marinus</name>
    <dbReference type="NCBI Taxonomy" id="703342"/>
    <lineage>
        <taxon>Bacteria</taxon>
        <taxon>Pseudomonadati</taxon>
        <taxon>Bacteroidota</taxon>
        <taxon>Flavobacteriia</taxon>
        <taxon>Flavobacteriales</taxon>
        <taxon>Flavobacteriaceae</taxon>
        <taxon>Myroides</taxon>
    </lineage>
</organism>
<dbReference type="OrthoDB" id="982482at2"/>
<dbReference type="Proteomes" id="UP000076630">
    <property type="component" value="Unassembled WGS sequence"/>
</dbReference>
<name>A0A161S7Q8_9FLAO</name>
<keyword evidence="1" id="KW-0732">Signal</keyword>
<accession>A0A161S7Q8</accession>
<dbReference type="InterPro" id="IPR020018">
    <property type="entry name" value="Motility-assoc_lipoprot_GldH"/>
</dbReference>
<comment type="caution">
    <text evidence="2">The sequence shown here is derived from an EMBL/GenBank/DDBJ whole genome shotgun (WGS) entry which is preliminary data.</text>
</comment>
<dbReference type="AlphaFoldDB" id="A0A161S7Q8"/>
<keyword evidence="2" id="KW-0449">Lipoprotein</keyword>